<gene>
    <name evidence="4" type="ORF">E1832_00105</name>
</gene>
<keyword evidence="5" id="KW-1185">Reference proteome</keyword>
<dbReference type="Pfam" id="PF00589">
    <property type="entry name" value="Phage_integrase"/>
    <property type="match status" value="1"/>
</dbReference>
<dbReference type="OrthoDB" id="7510934at2"/>
<sequence length="151" mass="16569">MVARDGVLSYRQVKTGGPAHVPWTCTLPDYAAHLADDRKVMHQSLETLSGHMTFLAARGRARSEKALGTMIREAAREAGVEKSAHGLRKSLAAALAEGGATAHQISAWTGHEFLKEVDHYTKSADRRRAVMGTEQERNIGKHSGPRWKTQN</sequence>
<evidence type="ECO:0000313" key="4">
    <source>
        <dbReference type="EMBL" id="TDK54077.1"/>
    </source>
</evidence>
<evidence type="ECO:0000256" key="2">
    <source>
        <dbReference type="SAM" id="MobiDB-lite"/>
    </source>
</evidence>
<accession>A0A4R5VHJ7</accession>
<dbReference type="InterPro" id="IPR013762">
    <property type="entry name" value="Integrase-like_cat_sf"/>
</dbReference>
<dbReference type="Proteomes" id="UP000295301">
    <property type="component" value="Unassembled WGS sequence"/>
</dbReference>
<dbReference type="SUPFAM" id="SSF56349">
    <property type="entry name" value="DNA breaking-rejoining enzymes"/>
    <property type="match status" value="1"/>
</dbReference>
<feature type="region of interest" description="Disordered" evidence="2">
    <location>
        <begin position="131"/>
        <end position="151"/>
    </location>
</feature>
<dbReference type="EMBL" id="SMUV01000011">
    <property type="protein sequence ID" value="TDK54077.1"/>
    <property type="molecule type" value="Genomic_DNA"/>
</dbReference>
<dbReference type="GO" id="GO:0003677">
    <property type="term" value="F:DNA binding"/>
    <property type="evidence" value="ECO:0007669"/>
    <property type="project" value="InterPro"/>
</dbReference>
<dbReference type="GO" id="GO:0006310">
    <property type="term" value="P:DNA recombination"/>
    <property type="evidence" value="ECO:0007669"/>
    <property type="project" value="UniProtKB-KW"/>
</dbReference>
<dbReference type="RefSeq" id="WP_133357743.1">
    <property type="nucleotide sequence ID" value="NZ_SMUV01000011.1"/>
</dbReference>
<name>A0A4R5VHJ7_9RHOB</name>
<protein>
    <recommendedName>
        <fullName evidence="3">Tyr recombinase domain-containing protein</fullName>
    </recommendedName>
</protein>
<dbReference type="Gene3D" id="1.10.443.10">
    <property type="entry name" value="Intergrase catalytic core"/>
    <property type="match status" value="1"/>
</dbReference>
<evidence type="ECO:0000259" key="3">
    <source>
        <dbReference type="PROSITE" id="PS51898"/>
    </source>
</evidence>
<evidence type="ECO:0000313" key="5">
    <source>
        <dbReference type="Proteomes" id="UP000295301"/>
    </source>
</evidence>
<proteinExistence type="predicted"/>
<comment type="caution">
    <text evidence="4">The sequence shown here is derived from an EMBL/GenBank/DDBJ whole genome shotgun (WGS) entry which is preliminary data.</text>
</comment>
<keyword evidence="1" id="KW-0233">DNA recombination</keyword>
<dbReference type="AlphaFoldDB" id="A0A4R5VHJ7"/>
<dbReference type="InterPro" id="IPR002104">
    <property type="entry name" value="Integrase_catalytic"/>
</dbReference>
<evidence type="ECO:0000256" key="1">
    <source>
        <dbReference type="ARBA" id="ARBA00023172"/>
    </source>
</evidence>
<feature type="domain" description="Tyr recombinase" evidence="3">
    <location>
        <begin position="1"/>
        <end position="133"/>
    </location>
</feature>
<dbReference type="PROSITE" id="PS51898">
    <property type="entry name" value="TYR_RECOMBINASE"/>
    <property type="match status" value="1"/>
</dbReference>
<organism evidence="4 5">
    <name type="scientific">Antarcticimicrobium luteum</name>
    <dbReference type="NCBI Taxonomy" id="2547397"/>
    <lineage>
        <taxon>Bacteria</taxon>
        <taxon>Pseudomonadati</taxon>
        <taxon>Pseudomonadota</taxon>
        <taxon>Alphaproteobacteria</taxon>
        <taxon>Rhodobacterales</taxon>
        <taxon>Paracoccaceae</taxon>
        <taxon>Antarcticimicrobium</taxon>
    </lineage>
</organism>
<dbReference type="GO" id="GO:0015074">
    <property type="term" value="P:DNA integration"/>
    <property type="evidence" value="ECO:0007669"/>
    <property type="project" value="InterPro"/>
</dbReference>
<reference evidence="4 5" key="1">
    <citation type="submission" date="2019-03" db="EMBL/GenBank/DDBJ databases">
        <title>Ruegeria lutea sp. nov., a novel strain, isolated from marine sediment, the Masan Bay, South Korea.</title>
        <authorList>
            <person name="Kim J."/>
            <person name="Kim D.-Y."/>
            <person name="Lee S.-S."/>
        </authorList>
    </citation>
    <scope>NUCLEOTIDE SEQUENCE [LARGE SCALE GENOMIC DNA]</scope>
    <source>
        <strain evidence="4 5">318-1</strain>
    </source>
</reference>
<dbReference type="InterPro" id="IPR011010">
    <property type="entry name" value="DNA_brk_join_enz"/>
</dbReference>